<dbReference type="EMBL" id="JBHSMI010000028">
    <property type="protein sequence ID" value="MFC5404677.1"/>
    <property type="molecule type" value="Genomic_DNA"/>
</dbReference>
<evidence type="ECO:0000313" key="2">
    <source>
        <dbReference type="Proteomes" id="UP001596113"/>
    </source>
</evidence>
<protein>
    <submittedName>
        <fullName evidence="1">Uncharacterized protein</fullName>
    </submittedName>
</protein>
<proteinExistence type="predicted"/>
<sequence>MNVGAFPFLPNSTSLLEAFQDEIILDSPEKAYERSTRPRGTQKYYTDKLAGRAVLVGALSHEDQFRDLKRYGFYHVPLQHFTNHGTLSQLEYVAIYQSIKRFGRDQAGITLYGRVKTWEVLPRHEITEILSRRGATNELYVKLTVEEWVEREKQIVPGGHGVKNILLTSKMLNKAIRYDRKWRNSKREYSLKPKHNL</sequence>
<name>A0ABW0I099_9BACL</name>
<dbReference type="RefSeq" id="WP_378135185.1">
    <property type="nucleotide sequence ID" value="NZ_JBHSMI010000028.1"/>
</dbReference>
<keyword evidence="2" id="KW-1185">Reference proteome</keyword>
<evidence type="ECO:0000313" key="1">
    <source>
        <dbReference type="EMBL" id="MFC5404677.1"/>
    </source>
</evidence>
<comment type="caution">
    <text evidence="1">The sequence shown here is derived from an EMBL/GenBank/DDBJ whole genome shotgun (WGS) entry which is preliminary data.</text>
</comment>
<reference evidence="2" key="1">
    <citation type="journal article" date="2019" name="Int. J. Syst. Evol. Microbiol.">
        <title>The Global Catalogue of Microorganisms (GCM) 10K type strain sequencing project: providing services to taxonomists for standard genome sequencing and annotation.</title>
        <authorList>
            <consortium name="The Broad Institute Genomics Platform"/>
            <consortium name="The Broad Institute Genome Sequencing Center for Infectious Disease"/>
            <person name="Wu L."/>
            <person name="Ma J."/>
        </authorList>
    </citation>
    <scope>NUCLEOTIDE SEQUENCE [LARGE SCALE GENOMIC DNA]</scope>
    <source>
        <strain evidence="2">CGMCC 1.18575</strain>
    </source>
</reference>
<accession>A0ABW0I099</accession>
<organism evidence="1 2">
    <name type="scientific">Cohnella soli</name>
    <dbReference type="NCBI Taxonomy" id="425005"/>
    <lineage>
        <taxon>Bacteria</taxon>
        <taxon>Bacillati</taxon>
        <taxon>Bacillota</taxon>
        <taxon>Bacilli</taxon>
        <taxon>Bacillales</taxon>
        <taxon>Paenibacillaceae</taxon>
        <taxon>Cohnella</taxon>
    </lineage>
</organism>
<gene>
    <name evidence="1" type="ORF">ACFPOF_18220</name>
</gene>
<dbReference type="Proteomes" id="UP001596113">
    <property type="component" value="Unassembled WGS sequence"/>
</dbReference>